<protein>
    <submittedName>
        <fullName evidence="1">Uncharacterized protein</fullName>
    </submittedName>
</protein>
<evidence type="ECO:0000313" key="2">
    <source>
        <dbReference type="Proteomes" id="UP001496674"/>
    </source>
</evidence>
<proteinExistence type="predicted"/>
<dbReference type="RefSeq" id="WP_353332760.1">
    <property type="nucleotide sequence ID" value="NZ_AP028055.1"/>
</dbReference>
<reference evidence="1 2" key="1">
    <citation type="submission" date="2023-04" db="EMBL/GenBank/DDBJ databases">
        <title>Draft genome sequence of acteroides sedimenti strain YN3PY1.</title>
        <authorList>
            <person name="Yoshida N."/>
        </authorList>
    </citation>
    <scope>NUCLEOTIDE SEQUENCE [LARGE SCALE GENOMIC DNA]</scope>
    <source>
        <strain evidence="1 2">YN3PY1</strain>
    </source>
</reference>
<dbReference type="Proteomes" id="UP001496674">
    <property type="component" value="Chromosome"/>
</dbReference>
<evidence type="ECO:0000313" key="1">
    <source>
        <dbReference type="EMBL" id="BEG98101.1"/>
    </source>
</evidence>
<gene>
    <name evidence="1" type="ORF">BSYN_03660</name>
</gene>
<name>A0ABM8ICV9_9BACE</name>
<accession>A0ABM8ICV9</accession>
<sequence length="607" mass="61655">MAKRLFLVDIDLSKNQLLNAVLQNLGTAPTSPAKGQMYFDTASNKLKWYNGSSWVSGDSLSDLGGEPSIAAGTTSQYFRGDKTWQTLNKAAVGLSNVDNTSDLNKPVSDATALELGKKLNLSGGAISGNLTPNANNTLSVGTSALKFNNMYSTTFTGDLEGNAKTATAAGKLSTPRSIFGQNFDGTSNISGAISSVTTIASTGLATLGSLKTSTGEFSGLLTAGAGAKVKGLTITDGTNEINISIVNGALEIAGDAYATGALSAYGIGSGGGGGAGIGAIADAADVSLTNLATGNYLKYNGTHWVNVAESYSLSNHNHDASYSAIGHTHTKSEITDFPTKLSAFANDVGYITSYVNNYLTGASSTDGGNGTVTFTRNGLANLTLNLAHNHDAAYLKLTGGTISGGLTITGDLTVNGGVTTINSTTISVDDKNIELGSVATPTDATANGGGVTLKGATDKTFNWYSSSGAWTSSEHLDLASGKTYKIAGTDVLSATTLGANIVNSSLTKVGTISTGVWQGTAIGVAYGGTGFTEAKGGFTRKMTGKISTSVTSFSVNHGLPAGVVAQVYETATGTVVECDIVTSPDGTTVFNFNVAPAANAYSYCIIG</sequence>
<dbReference type="EMBL" id="AP028055">
    <property type="protein sequence ID" value="BEG98101.1"/>
    <property type="molecule type" value="Genomic_DNA"/>
</dbReference>
<organism evidence="1 2">
    <name type="scientific">Bacteroides sedimenti</name>
    <dbReference type="NCBI Taxonomy" id="2136147"/>
    <lineage>
        <taxon>Bacteria</taxon>
        <taxon>Pseudomonadati</taxon>
        <taxon>Bacteroidota</taxon>
        <taxon>Bacteroidia</taxon>
        <taxon>Bacteroidales</taxon>
        <taxon>Bacteroidaceae</taxon>
        <taxon>Bacteroides</taxon>
    </lineage>
</organism>
<keyword evidence="2" id="KW-1185">Reference proteome</keyword>